<dbReference type="PROSITE" id="PS50888">
    <property type="entry name" value="BHLH"/>
    <property type="match status" value="1"/>
</dbReference>
<comment type="subcellular location">
    <subcellularLocation>
        <location evidence="1">Nucleus</location>
    </subcellularLocation>
</comment>
<keyword evidence="8" id="KW-1185">Reference proteome</keyword>
<keyword evidence="2" id="KW-0805">Transcription regulation</keyword>
<dbReference type="GO" id="GO:0003700">
    <property type="term" value="F:DNA-binding transcription factor activity"/>
    <property type="evidence" value="ECO:0007669"/>
    <property type="project" value="InterPro"/>
</dbReference>
<feature type="compositionally biased region" description="Polar residues" evidence="5">
    <location>
        <begin position="681"/>
        <end position="699"/>
    </location>
</feature>
<evidence type="ECO:0000256" key="3">
    <source>
        <dbReference type="ARBA" id="ARBA00023163"/>
    </source>
</evidence>
<dbReference type="AlphaFoldDB" id="A0A1R3IUD9"/>
<proteinExistence type="predicted"/>
<dbReference type="OMA" id="ERNVEHG"/>
<comment type="caution">
    <text evidence="7">The sequence shown here is derived from an EMBL/GenBank/DDBJ whole genome shotgun (WGS) entry which is preliminary data.</text>
</comment>
<evidence type="ECO:0000256" key="5">
    <source>
        <dbReference type="SAM" id="MobiDB-lite"/>
    </source>
</evidence>
<dbReference type="STRING" id="210143.A0A1R3IUD9"/>
<dbReference type="GO" id="GO:0010017">
    <property type="term" value="P:red or far-red light signaling pathway"/>
    <property type="evidence" value="ECO:0007669"/>
    <property type="project" value="UniProtKB-ARBA"/>
</dbReference>
<dbReference type="GO" id="GO:0005634">
    <property type="term" value="C:nucleus"/>
    <property type="evidence" value="ECO:0007669"/>
    <property type="project" value="UniProtKB-SubCell"/>
</dbReference>
<dbReference type="CDD" id="cd11445">
    <property type="entry name" value="bHLH_AtPIF_like"/>
    <property type="match status" value="1"/>
</dbReference>
<dbReference type="Gene3D" id="4.10.280.10">
    <property type="entry name" value="Helix-loop-helix DNA-binding domain"/>
    <property type="match status" value="1"/>
</dbReference>
<dbReference type="SUPFAM" id="SSF47459">
    <property type="entry name" value="HLH, helix-loop-helix DNA-binding domain"/>
    <property type="match status" value="1"/>
</dbReference>
<dbReference type="InterPro" id="IPR047265">
    <property type="entry name" value="PIF1-like_bHLH"/>
</dbReference>
<sequence>MPLSELYRMARRKLDSSQDKNPSGSTDQSFVPENDFVELVWENGQISMQGQSSRARKISASSTLPSYLSSSNTPKARDKDRTNTKVGKFGAIDSVLSDMPMSVPTSEMSLNQDDEVVPWFDYPVDQSLQNEYSDFLPELSGVTVNEIPTHSNFALLNRRSQSIRDSCTVSLNNSAGYEQGNLSKVPTPADAEAKPRSATTQSSTLPSLPCQTSSPYLRSRVLENTGNSVGHKSTHRAICGESIGVQTSDIALPGIKTQKLDSVQPCNNTVLMNFPHFSRPSAVVKASLQNISAMTSIERIGSKEKGSATGISAPPDSTLFDSSINIQKDRISHCQPKIVPAKTNIKESEAKSLDEPVAVKPTNAISEDNVLKNDKGPSQVIGENASKGLPDGDKTIEPVLAASSVCSGNSVERASDDPVHNLKRKNRDNEESECPSEDAEEESVGVKKAFLARGGTGSKRSRAAEVHNLSERRRRDRINEKMRALQELIPNCNKVDKASMLDEAIEYLKTLQLQVQIMSMGAGLYMPPMMLPSGMQHMHAAHMAHFAPMGVGMGMGMGMGFGMPLQDVNPASSACPMVQVPPILGAPFSGAGPQMSGPTALHGMAGSNLQLFGLPGQGLPMSMPHAPLIPISGGHLMKSSIGTSGSVQVGALNNIDSATASSSKDPIQNINSQVAHNTNVHSSMNQAPSQCAQTNQSFEQPVAVQENGKASEITGGMPYRSADENEKVPDRS</sequence>
<dbReference type="SMART" id="SM00353">
    <property type="entry name" value="HLH"/>
    <property type="match status" value="1"/>
</dbReference>
<dbReference type="GO" id="GO:0046983">
    <property type="term" value="F:protein dimerization activity"/>
    <property type="evidence" value="ECO:0007669"/>
    <property type="project" value="InterPro"/>
</dbReference>
<feature type="compositionally biased region" description="Low complexity" evidence="5">
    <location>
        <begin position="59"/>
        <end position="74"/>
    </location>
</feature>
<organism evidence="7 8">
    <name type="scientific">Corchorus capsularis</name>
    <name type="common">Jute</name>
    <dbReference type="NCBI Taxonomy" id="210143"/>
    <lineage>
        <taxon>Eukaryota</taxon>
        <taxon>Viridiplantae</taxon>
        <taxon>Streptophyta</taxon>
        <taxon>Embryophyta</taxon>
        <taxon>Tracheophyta</taxon>
        <taxon>Spermatophyta</taxon>
        <taxon>Magnoliopsida</taxon>
        <taxon>eudicotyledons</taxon>
        <taxon>Gunneridae</taxon>
        <taxon>Pentapetalae</taxon>
        <taxon>rosids</taxon>
        <taxon>malvids</taxon>
        <taxon>Malvales</taxon>
        <taxon>Malvaceae</taxon>
        <taxon>Grewioideae</taxon>
        <taxon>Apeibeae</taxon>
        <taxon>Corchorus</taxon>
    </lineage>
</organism>
<feature type="domain" description="BHLH" evidence="6">
    <location>
        <begin position="462"/>
        <end position="511"/>
    </location>
</feature>
<protein>
    <recommendedName>
        <fullName evidence="6">BHLH domain-containing protein</fullName>
    </recommendedName>
</protein>
<feature type="region of interest" description="Disordered" evidence="5">
    <location>
        <begin position="12"/>
        <end position="32"/>
    </location>
</feature>
<dbReference type="InterPro" id="IPR044273">
    <property type="entry name" value="PIF3-like"/>
</dbReference>
<accession>A0A1R3IUD9</accession>
<feature type="region of interest" description="Disordered" evidence="5">
    <location>
        <begin position="364"/>
        <end position="445"/>
    </location>
</feature>
<dbReference type="PANTHER" id="PTHR46807">
    <property type="entry name" value="TRANSCRIPTION FACTOR PIF3"/>
    <property type="match status" value="1"/>
</dbReference>
<keyword evidence="3" id="KW-0804">Transcription</keyword>
<feature type="region of interest" description="Disordered" evidence="5">
    <location>
        <begin position="681"/>
        <end position="732"/>
    </location>
</feature>
<evidence type="ECO:0000256" key="4">
    <source>
        <dbReference type="ARBA" id="ARBA00023242"/>
    </source>
</evidence>
<dbReference type="OrthoDB" id="690068at2759"/>
<feature type="compositionally biased region" description="Basic and acidic residues" evidence="5">
    <location>
        <begin position="721"/>
        <end position="732"/>
    </location>
</feature>
<evidence type="ECO:0000259" key="6">
    <source>
        <dbReference type="PROSITE" id="PS50888"/>
    </source>
</evidence>
<reference evidence="7 8" key="1">
    <citation type="submission" date="2013-09" db="EMBL/GenBank/DDBJ databases">
        <title>Corchorus capsularis genome sequencing.</title>
        <authorList>
            <person name="Alam M."/>
            <person name="Haque M.S."/>
            <person name="Islam M.S."/>
            <person name="Emdad E.M."/>
            <person name="Islam M.M."/>
            <person name="Ahmed B."/>
            <person name="Halim A."/>
            <person name="Hossen Q.M.M."/>
            <person name="Hossain M.Z."/>
            <person name="Ahmed R."/>
            <person name="Khan M.M."/>
            <person name="Islam R."/>
            <person name="Rashid M.M."/>
            <person name="Khan S.A."/>
            <person name="Rahman M.S."/>
            <person name="Alam M."/>
        </authorList>
    </citation>
    <scope>NUCLEOTIDE SEQUENCE [LARGE SCALE GENOMIC DNA]</scope>
    <source>
        <strain evidence="8">cv. CVL-1</strain>
        <tissue evidence="7">Whole seedling</tissue>
    </source>
</reference>
<dbReference type="Pfam" id="PF00010">
    <property type="entry name" value="HLH"/>
    <property type="match status" value="1"/>
</dbReference>
<dbReference type="InterPro" id="IPR011598">
    <property type="entry name" value="bHLH_dom"/>
</dbReference>
<dbReference type="FunFam" id="4.10.280.10:FF:000004">
    <property type="entry name" value="Basic helix-loop-helix transcription factor"/>
    <property type="match status" value="1"/>
</dbReference>
<keyword evidence="4" id="KW-0539">Nucleus</keyword>
<feature type="compositionally biased region" description="Acidic residues" evidence="5">
    <location>
        <begin position="430"/>
        <end position="443"/>
    </location>
</feature>
<feature type="compositionally biased region" description="Polar residues" evidence="5">
    <location>
        <begin position="19"/>
        <end position="31"/>
    </location>
</feature>
<evidence type="ECO:0000256" key="2">
    <source>
        <dbReference type="ARBA" id="ARBA00023015"/>
    </source>
</evidence>
<dbReference type="Gramene" id="OMO86201">
    <property type="protein sequence ID" value="OMO86201"/>
    <property type="gene ID" value="CCACVL1_09734"/>
</dbReference>
<evidence type="ECO:0000313" key="7">
    <source>
        <dbReference type="EMBL" id="OMO86201.1"/>
    </source>
</evidence>
<dbReference type="PANTHER" id="PTHR46807:SF1">
    <property type="entry name" value="TRANSCRIPTION FACTOR PIF3"/>
    <property type="match status" value="1"/>
</dbReference>
<feature type="region of interest" description="Disordered" evidence="5">
    <location>
        <begin position="48"/>
        <end position="82"/>
    </location>
</feature>
<evidence type="ECO:0000256" key="1">
    <source>
        <dbReference type="ARBA" id="ARBA00004123"/>
    </source>
</evidence>
<evidence type="ECO:0000313" key="8">
    <source>
        <dbReference type="Proteomes" id="UP000188268"/>
    </source>
</evidence>
<feature type="region of interest" description="Disordered" evidence="5">
    <location>
        <begin position="177"/>
        <end position="212"/>
    </location>
</feature>
<dbReference type="InterPro" id="IPR036638">
    <property type="entry name" value="HLH_DNA-bd_sf"/>
</dbReference>
<dbReference type="Proteomes" id="UP000188268">
    <property type="component" value="Unassembled WGS sequence"/>
</dbReference>
<feature type="compositionally biased region" description="Polar residues" evidence="5">
    <location>
        <begin position="197"/>
        <end position="212"/>
    </location>
</feature>
<dbReference type="EMBL" id="AWWV01009498">
    <property type="protein sequence ID" value="OMO86201.1"/>
    <property type="molecule type" value="Genomic_DNA"/>
</dbReference>
<gene>
    <name evidence="7" type="ORF">CCACVL1_09734</name>
</gene>
<name>A0A1R3IUD9_COCAP</name>